<protein>
    <submittedName>
        <fullName evidence="1">Uncharacterized protein</fullName>
    </submittedName>
</protein>
<evidence type="ECO:0000313" key="2">
    <source>
        <dbReference type="Proteomes" id="UP000005837"/>
    </source>
</evidence>
<comment type="caution">
    <text evidence="1">The sequence shown here is derived from an EMBL/GenBank/DDBJ whole genome shotgun (WGS) entry which is preliminary data.</text>
</comment>
<dbReference type="HOGENOM" id="CLU_133147_0_0_4"/>
<dbReference type="eggNOG" id="ENOG5032WE9">
    <property type="taxonomic scope" value="Bacteria"/>
</dbReference>
<dbReference type="AlphaFoldDB" id="C0DUN1"/>
<name>C0DUN1_EIKCO</name>
<dbReference type="EMBL" id="ACEA01000017">
    <property type="protein sequence ID" value="EEG24429.1"/>
    <property type="molecule type" value="Genomic_DNA"/>
</dbReference>
<evidence type="ECO:0000313" key="1">
    <source>
        <dbReference type="EMBL" id="EEG24429.1"/>
    </source>
</evidence>
<organism evidence="1 2">
    <name type="scientific">Eikenella corrodens ATCC 23834</name>
    <dbReference type="NCBI Taxonomy" id="546274"/>
    <lineage>
        <taxon>Bacteria</taxon>
        <taxon>Pseudomonadati</taxon>
        <taxon>Pseudomonadota</taxon>
        <taxon>Betaproteobacteria</taxon>
        <taxon>Neisseriales</taxon>
        <taxon>Neisseriaceae</taxon>
        <taxon>Eikenella</taxon>
    </lineage>
</organism>
<accession>C0DUN1</accession>
<reference evidence="1 2" key="1">
    <citation type="submission" date="2009-01" db="EMBL/GenBank/DDBJ databases">
        <authorList>
            <person name="Fulton L."/>
            <person name="Clifton S."/>
            <person name="Chinwalla A.T."/>
            <person name="Mitreva M."/>
            <person name="Sodergren E."/>
            <person name="Weinstock G."/>
            <person name="Clifton S."/>
            <person name="Dooling D.J."/>
            <person name="Fulton B."/>
            <person name="Minx P."/>
            <person name="Pepin K.H."/>
            <person name="Johnson M."/>
            <person name="Bhonagiri V."/>
            <person name="Nash W.E."/>
            <person name="Mardis E.R."/>
            <person name="Wilson R.K."/>
        </authorList>
    </citation>
    <scope>NUCLEOTIDE SEQUENCE [LARGE SCALE GENOMIC DNA]</scope>
    <source>
        <strain evidence="1 2">ATCC 23834</strain>
    </source>
</reference>
<dbReference type="Proteomes" id="UP000005837">
    <property type="component" value="Unassembled WGS sequence"/>
</dbReference>
<gene>
    <name evidence="1" type="ORF">EIKCOROL_01067</name>
</gene>
<proteinExistence type="predicted"/>
<sequence>MVRGGIITDWRVRLPENLVGRFVAAMEWCMINLLLKHWFKEEMMLAKLFQVAFAGLLLAGCAMTPQQRAAYEAAREREMKQTAVALAAQCDRRTAELLALQQEDYLGVADAEKPKLQREYRRRIAEPSFQACYRMAWENLVYRQQLEMLERRERRRELEWMMYRPYYPYWW</sequence>